<feature type="region of interest" description="Disordered" evidence="1">
    <location>
        <begin position="1"/>
        <end position="47"/>
    </location>
</feature>
<reference evidence="2 3" key="1">
    <citation type="journal article" date="2017" name="Curr. Biol.">
        <title>Genome architecture and evolution of a unichromosomal asexual nematode.</title>
        <authorList>
            <person name="Fradin H."/>
            <person name="Zegar C."/>
            <person name="Gutwein M."/>
            <person name="Lucas J."/>
            <person name="Kovtun M."/>
            <person name="Corcoran D."/>
            <person name="Baugh L.R."/>
            <person name="Kiontke K."/>
            <person name="Gunsalus K."/>
            <person name="Fitch D.H."/>
            <person name="Piano F."/>
        </authorList>
    </citation>
    <scope>NUCLEOTIDE SEQUENCE [LARGE SCALE GENOMIC DNA]</scope>
    <source>
        <strain evidence="2">PF1309</strain>
    </source>
</reference>
<sequence length="361" mass="39484">MNTGSDKGLPVAHKAIRPPSGASSSDAMLTNGGSARRYSSTSTANTRNVPDITATTKFCSISACHFACPSIVDLLLRDPGDDTRRKVRAHRDAALLVDAVDLRRPRTQADIGDQAERHRSARLRRDRQVLNRRQLGPRALIERNADRHLAIGQAEARRILVDVTQGRDADRAGQGLRRHAQISGEVEARLDDDFGPLEVARDARLGDRPQLRHLVDQCVRGLLQQLGIVAAEDDSHVSTRRAPAELRPEADAGVGDLGELGRELAFEFRAGDLAVVAQRRCHAAIGDRSIRSGAGVDRLHLRLATEQVGDTRHHRVVESSLSCGGENCIGMTVNMNSVATNAATPRPITHMRWSRQRLVTR</sequence>
<comment type="caution">
    <text evidence="2">The sequence shown here is derived from an EMBL/GenBank/DDBJ whole genome shotgun (WGS) entry which is preliminary data.</text>
</comment>
<feature type="compositionally biased region" description="Polar residues" evidence="1">
    <location>
        <begin position="21"/>
        <end position="47"/>
    </location>
</feature>
<keyword evidence="3" id="KW-1185">Reference proteome</keyword>
<gene>
    <name evidence="2" type="ORF">WR25_17537</name>
</gene>
<dbReference type="AlphaFoldDB" id="A0A2A2M3G1"/>
<evidence type="ECO:0000313" key="3">
    <source>
        <dbReference type="Proteomes" id="UP000218231"/>
    </source>
</evidence>
<dbReference type="EMBL" id="LIAE01005861">
    <property type="protein sequence ID" value="PAV92959.1"/>
    <property type="molecule type" value="Genomic_DNA"/>
</dbReference>
<accession>A0A2A2M3G1</accession>
<dbReference type="Proteomes" id="UP000218231">
    <property type="component" value="Unassembled WGS sequence"/>
</dbReference>
<organism evidence="2 3">
    <name type="scientific">Diploscapter pachys</name>
    <dbReference type="NCBI Taxonomy" id="2018661"/>
    <lineage>
        <taxon>Eukaryota</taxon>
        <taxon>Metazoa</taxon>
        <taxon>Ecdysozoa</taxon>
        <taxon>Nematoda</taxon>
        <taxon>Chromadorea</taxon>
        <taxon>Rhabditida</taxon>
        <taxon>Rhabditina</taxon>
        <taxon>Rhabditomorpha</taxon>
        <taxon>Rhabditoidea</taxon>
        <taxon>Rhabditidae</taxon>
        <taxon>Diploscapter</taxon>
    </lineage>
</organism>
<proteinExistence type="predicted"/>
<evidence type="ECO:0000256" key="1">
    <source>
        <dbReference type="SAM" id="MobiDB-lite"/>
    </source>
</evidence>
<protein>
    <submittedName>
        <fullName evidence="2">Uncharacterized protein</fullName>
    </submittedName>
</protein>
<name>A0A2A2M3G1_9BILA</name>
<evidence type="ECO:0000313" key="2">
    <source>
        <dbReference type="EMBL" id="PAV92959.1"/>
    </source>
</evidence>